<accession>A0A9W6C973</accession>
<name>A0A9W6C973_9FIRM</name>
<comment type="caution">
    <text evidence="1">The sequence shown here is derived from an EMBL/GenBank/DDBJ whole genome shotgun (WGS) entry which is preliminary data.</text>
</comment>
<reference evidence="1 2" key="1">
    <citation type="journal article" date="2023" name="Int. J. Syst. Evol. Microbiol.">
        <title>Sellimonas catena sp. nov., isolated from human faeces.</title>
        <authorList>
            <person name="Hisatomi A."/>
            <person name="Ohkuma M."/>
            <person name="Sakamoto M."/>
        </authorList>
    </citation>
    <scope>NUCLEOTIDE SEQUENCE [LARGE SCALE GENOMIC DNA]</scope>
    <source>
        <strain evidence="1 2">12EGH17</strain>
    </source>
</reference>
<evidence type="ECO:0000313" key="1">
    <source>
        <dbReference type="EMBL" id="GLG04997.1"/>
    </source>
</evidence>
<protein>
    <submittedName>
        <fullName evidence="1">Uncharacterized protein</fullName>
    </submittedName>
</protein>
<proteinExistence type="predicted"/>
<sequence length="167" mass="18842">MKRKYIYTIVAAALLVCLGMSVAFLRPDKEEQLVKEFLNQTFTKSEENAKLYQAVMDSPSVIGLGVDQQTQKETAGKAQQASEEFEKAYSTYLDSNGMDDFQNGLFGYMLDLYTADEMWEISETEITKDNEAYKFRVSMNVGDTPQEIQGRAEVNDGKIGNLDITEL</sequence>
<dbReference type="EMBL" id="BSBO01000022">
    <property type="protein sequence ID" value="GLG04997.1"/>
    <property type="molecule type" value="Genomic_DNA"/>
</dbReference>
<dbReference type="AlphaFoldDB" id="A0A9W6C973"/>
<dbReference type="RefSeq" id="WP_281873019.1">
    <property type="nucleotide sequence ID" value="NZ_BSBO01000022.1"/>
</dbReference>
<evidence type="ECO:0000313" key="2">
    <source>
        <dbReference type="Proteomes" id="UP001145145"/>
    </source>
</evidence>
<gene>
    <name evidence="1" type="ORF">Selli1_21710</name>
</gene>
<keyword evidence="2" id="KW-1185">Reference proteome</keyword>
<organism evidence="1 2">
    <name type="scientific">Sellimonas catena</name>
    <dbReference type="NCBI Taxonomy" id="2994035"/>
    <lineage>
        <taxon>Bacteria</taxon>
        <taxon>Bacillati</taxon>
        <taxon>Bacillota</taxon>
        <taxon>Clostridia</taxon>
        <taxon>Lachnospirales</taxon>
        <taxon>Lachnospiraceae</taxon>
        <taxon>Sellimonas</taxon>
    </lineage>
</organism>
<dbReference type="Proteomes" id="UP001145145">
    <property type="component" value="Unassembled WGS sequence"/>
</dbReference>